<dbReference type="Proteomes" id="UP000799118">
    <property type="component" value="Unassembled WGS sequence"/>
</dbReference>
<evidence type="ECO:0000313" key="2">
    <source>
        <dbReference type="EMBL" id="KAE9384427.1"/>
    </source>
</evidence>
<dbReference type="EMBL" id="ML770147">
    <property type="protein sequence ID" value="KAE9384427.1"/>
    <property type="molecule type" value="Genomic_DNA"/>
</dbReference>
<evidence type="ECO:0000313" key="3">
    <source>
        <dbReference type="Proteomes" id="UP000799118"/>
    </source>
</evidence>
<feature type="non-terminal residue" evidence="2">
    <location>
        <position position="1"/>
    </location>
</feature>
<dbReference type="AlphaFoldDB" id="A0A6A4GGC4"/>
<gene>
    <name evidence="2" type="ORF">BT96DRAFT_842216</name>
</gene>
<dbReference type="Pfam" id="PF18803">
    <property type="entry name" value="CxC2"/>
    <property type="match status" value="1"/>
</dbReference>
<name>A0A6A4GGC4_9AGAR</name>
<protein>
    <recommendedName>
        <fullName evidence="1">CxC2-like cysteine cluster KDZ transposase-associated domain-containing protein</fullName>
    </recommendedName>
</protein>
<sequence length="68" mass="7921">FRLYPAMQDVIQTCATFRYLDFIHLLSLTSKGLALGFYQTMERLEDSTGLTPPIWRYPALKLMLNHVN</sequence>
<accession>A0A6A4GGC4</accession>
<keyword evidence="3" id="KW-1185">Reference proteome</keyword>
<proteinExistence type="predicted"/>
<organism evidence="2 3">
    <name type="scientific">Gymnopus androsaceus JB14</name>
    <dbReference type="NCBI Taxonomy" id="1447944"/>
    <lineage>
        <taxon>Eukaryota</taxon>
        <taxon>Fungi</taxon>
        <taxon>Dikarya</taxon>
        <taxon>Basidiomycota</taxon>
        <taxon>Agaricomycotina</taxon>
        <taxon>Agaricomycetes</taxon>
        <taxon>Agaricomycetidae</taxon>
        <taxon>Agaricales</taxon>
        <taxon>Marasmiineae</taxon>
        <taxon>Omphalotaceae</taxon>
        <taxon>Gymnopus</taxon>
    </lineage>
</organism>
<dbReference type="InterPro" id="IPR041457">
    <property type="entry name" value="CxC2_KDZ-assoc"/>
</dbReference>
<reference evidence="2" key="1">
    <citation type="journal article" date="2019" name="Environ. Microbiol.">
        <title>Fungal ecological strategies reflected in gene transcription - a case study of two litter decomposers.</title>
        <authorList>
            <person name="Barbi F."/>
            <person name="Kohler A."/>
            <person name="Barry K."/>
            <person name="Baskaran P."/>
            <person name="Daum C."/>
            <person name="Fauchery L."/>
            <person name="Ihrmark K."/>
            <person name="Kuo A."/>
            <person name="LaButti K."/>
            <person name="Lipzen A."/>
            <person name="Morin E."/>
            <person name="Grigoriev I.V."/>
            <person name="Henrissat B."/>
            <person name="Lindahl B."/>
            <person name="Martin F."/>
        </authorList>
    </citation>
    <scope>NUCLEOTIDE SEQUENCE</scope>
    <source>
        <strain evidence="2">JB14</strain>
    </source>
</reference>
<feature type="domain" description="CxC2-like cysteine cluster KDZ transposase-associated" evidence="1">
    <location>
        <begin position="2"/>
        <end position="49"/>
    </location>
</feature>
<evidence type="ECO:0000259" key="1">
    <source>
        <dbReference type="Pfam" id="PF18803"/>
    </source>
</evidence>
<dbReference type="OrthoDB" id="3004525at2759"/>